<feature type="domain" description="Methyltransferase type 11" evidence="3">
    <location>
        <begin position="51"/>
        <end position="133"/>
    </location>
</feature>
<dbReference type="EMBL" id="BAABLD010000002">
    <property type="protein sequence ID" value="GAA5159989.1"/>
    <property type="molecule type" value="Genomic_DNA"/>
</dbReference>
<dbReference type="InterPro" id="IPR050602">
    <property type="entry name" value="Malonyl-ACP_OMT"/>
</dbReference>
<evidence type="ECO:0000259" key="3">
    <source>
        <dbReference type="Pfam" id="PF08241"/>
    </source>
</evidence>
<dbReference type="GO" id="GO:0032259">
    <property type="term" value="P:methylation"/>
    <property type="evidence" value="ECO:0007669"/>
    <property type="project" value="UniProtKB-KW"/>
</dbReference>
<dbReference type="PANTHER" id="PTHR13090:SF1">
    <property type="entry name" value="ARGININE-HYDROXYLASE NDUFAF5, MITOCHONDRIAL"/>
    <property type="match status" value="1"/>
</dbReference>
<dbReference type="RefSeq" id="WP_345531465.1">
    <property type="nucleotide sequence ID" value="NZ_BAABLD010000002.1"/>
</dbReference>
<evidence type="ECO:0000256" key="1">
    <source>
        <dbReference type="ARBA" id="ARBA00022603"/>
    </source>
</evidence>
<proteinExistence type="predicted"/>
<reference evidence="5" key="1">
    <citation type="journal article" date="2019" name="Int. J. Syst. Evol. Microbiol.">
        <title>The Global Catalogue of Microorganisms (GCM) 10K type strain sequencing project: providing services to taxonomists for standard genome sequencing and annotation.</title>
        <authorList>
            <consortium name="The Broad Institute Genomics Platform"/>
            <consortium name="The Broad Institute Genome Sequencing Center for Infectious Disease"/>
            <person name="Wu L."/>
            <person name="Ma J."/>
        </authorList>
    </citation>
    <scope>NUCLEOTIDE SEQUENCE [LARGE SCALE GENOMIC DNA]</scope>
    <source>
        <strain evidence="5">JCM 18715</strain>
    </source>
</reference>
<dbReference type="Pfam" id="PF08241">
    <property type="entry name" value="Methyltransf_11"/>
    <property type="match status" value="1"/>
</dbReference>
<comment type="caution">
    <text evidence="4">The sequence shown here is derived from an EMBL/GenBank/DDBJ whole genome shotgun (WGS) entry which is preliminary data.</text>
</comment>
<accession>A0ABP9QD93</accession>
<keyword evidence="2" id="KW-0808">Transferase</keyword>
<dbReference type="CDD" id="cd02440">
    <property type="entry name" value="AdoMet_MTases"/>
    <property type="match status" value="1"/>
</dbReference>
<dbReference type="SUPFAM" id="SSF53335">
    <property type="entry name" value="S-adenosyl-L-methionine-dependent methyltransferases"/>
    <property type="match status" value="1"/>
</dbReference>
<sequence>MTPAVSTQDEKRAIREAFGRAANQYDSVARVQRAVADALLARVALHEGLALDAGAGTGYLCRALRQRGQACLALDHAAPMLLGTQQAICADIEHLPIASATLLLYASSLAWQWIRPAQAIAEAARVLQKGGQLQVATLGPQTLAELREAYRQADAHDHVRHFDAADLYAPLLQAAGFADVRVESQRFQVHAASLRAGLRELRTLGAHVVSGNRPRGLSGVRGFRRAEAWYEALREEDGLPFTYDVVFLSARLENHAC</sequence>
<evidence type="ECO:0000313" key="4">
    <source>
        <dbReference type="EMBL" id="GAA5159989.1"/>
    </source>
</evidence>
<protein>
    <submittedName>
        <fullName evidence="4">Methyltransferase domain-containing protein</fullName>
    </submittedName>
</protein>
<dbReference type="Proteomes" id="UP001500547">
    <property type="component" value="Unassembled WGS sequence"/>
</dbReference>
<dbReference type="InterPro" id="IPR029063">
    <property type="entry name" value="SAM-dependent_MTases_sf"/>
</dbReference>
<gene>
    <name evidence="4" type="ORF">GCM10025770_07150</name>
</gene>
<dbReference type="PANTHER" id="PTHR13090">
    <property type="entry name" value="ARGININE-HYDROXYLASE NDUFAF5, MITOCHONDRIAL"/>
    <property type="match status" value="1"/>
</dbReference>
<keyword evidence="5" id="KW-1185">Reference proteome</keyword>
<evidence type="ECO:0000256" key="2">
    <source>
        <dbReference type="ARBA" id="ARBA00022679"/>
    </source>
</evidence>
<name>A0ABP9QD93_9RHOO</name>
<organism evidence="4 5">
    <name type="scientific">Viridibacterium curvum</name>
    <dbReference type="NCBI Taxonomy" id="1101404"/>
    <lineage>
        <taxon>Bacteria</taxon>
        <taxon>Pseudomonadati</taxon>
        <taxon>Pseudomonadota</taxon>
        <taxon>Betaproteobacteria</taxon>
        <taxon>Rhodocyclales</taxon>
        <taxon>Rhodocyclaceae</taxon>
        <taxon>Viridibacterium</taxon>
    </lineage>
</organism>
<dbReference type="InterPro" id="IPR013216">
    <property type="entry name" value="Methyltransf_11"/>
</dbReference>
<dbReference type="GO" id="GO:0008168">
    <property type="term" value="F:methyltransferase activity"/>
    <property type="evidence" value="ECO:0007669"/>
    <property type="project" value="UniProtKB-KW"/>
</dbReference>
<dbReference type="Gene3D" id="3.40.50.150">
    <property type="entry name" value="Vaccinia Virus protein VP39"/>
    <property type="match status" value="1"/>
</dbReference>
<keyword evidence="1 4" id="KW-0489">Methyltransferase</keyword>
<evidence type="ECO:0000313" key="5">
    <source>
        <dbReference type="Proteomes" id="UP001500547"/>
    </source>
</evidence>